<keyword evidence="1" id="KW-0732">Signal</keyword>
<evidence type="ECO:0000313" key="3">
    <source>
        <dbReference type="EMBL" id="CAJ0597997.1"/>
    </source>
</evidence>
<reference evidence="3" key="1">
    <citation type="submission" date="2023-07" db="EMBL/GenBank/DDBJ databases">
        <authorList>
            <consortium name="CYATHOMIX"/>
        </authorList>
    </citation>
    <scope>NUCLEOTIDE SEQUENCE</scope>
    <source>
        <strain evidence="3">N/A</strain>
    </source>
</reference>
<dbReference type="SUPFAM" id="SSF56436">
    <property type="entry name" value="C-type lectin-like"/>
    <property type="match status" value="1"/>
</dbReference>
<dbReference type="Pfam" id="PF00059">
    <property type="entry name" value="Lectin_C"/>
    <property type="match status" value="1"/>
</dbReference>
<dbReference type="InterPro" id="IPR001304">
    <property type="entry name" value="C-type_lectin-like"/>
</dbReference>
<dbReference type="SMART" id="SM00034">
    <property type="entry name" value="CLECT"/>
    <property type="match status" value="1"/>
</dbReference>
<dbReference type="Proteomes" id="UP001176961">
    <property type="component" value="Unassembled WGS sequence"/>
</dbReference>
<dbReference type="CDD" id="cd00037">
    <property type="entry name" value="CLECT"/>
    <property type="match status" value="1"/>
</dbReference>
<keyword evidence="4" id="KW-1185">Reference proteome</keyword>
<feature type="domain" description="C-type lectin" evidence="2">
    <location>
        <begin position="64"/>
        <end position="189"/>
    </location>
</feature>
<accession>A0AA36M5T7</accession>
<gene>
    <name evidence="3" type="ORF">CYNAS_LOCUS9980</name>
</gene>
<dbReference type="EMBL" id="CATQJL010000223">
    <property type="protein sequence ID" value="CAJ0597997.1"/>
    <property type="molecule type" value="Genomic_DNA"/>
</dbReference>
<protein>
    <recommendedName>
        <fullName evidence="2">C-type lectin domain-containing protein</fullName>
    </recommendedName>
</protein>
<dbReference type="InterPro" id="IPR050111">
    <property type="entry name" value="C-type_lectin/snaclec_domain"/>
</dbReference>
<dbReference type="InterPro" id="IPR016187">
    <property type="entry name" value="CTDL_fold"/>
</dbReference>
<evidence type="ECO:0000313" key="4">
    <source>
        <dbReference type="Proteomes" id="UP001176961"/>
    </source>
</evidence>
<dbReference type="PANTHER" id="PTHR22803">
    <property type="entry name" value="MANNOSE, PHOSPHOLIPASE, LECTIN RECEPTOR RELATED"/>
    <property type="match status" value="1"/>
</dbReference>
<sequence length="200" mass="23037">MSRRFMEFLLFILTPLAESCSGKNEHRSDADPDLWPAEKPACEHRSGCSATKEHCEGGWTYFKKTGACYKNFFWENFDNAEKVCKKNEGHLVSIHSREENDLIASLAKTGIQWSEWTQLTWIGLRKSPGSDDWSWTDDTDVDYLAWAPNEPSNTEGKEHCVELFSDDYHIPNPMTPFGSWNDLDCSEKMRSFVCKKKALH</sequence>
<dbReference type="InterPro" id="IPR016186">
    <property type="entry name" value="C-type_lectin-like/link_sf"/>
</dbReference>
<dbReference type="Gene3D" id="3.10.100.10">
    <property type="entry name" value="Mannose-Binding Protein A, subunit A"/>
    <property type="match status" value="1"/>
</dbReference>
<organism evidence="3 4">
    <name type="scientific">Cylicocyclus nassatus</name>
    <name type="common">Nematode worm</name>
    <dbReference type="NCBI Taxonomy" id="53992"/>
    <lineage>
        <taxon>Eukaryota</taxon>
        <taxon>Metazoa</taxon>
        <taxon>Ecdysozoa</taxon>
        <taxon>Nematoda</taxon>
        <taxon>Chromadorea</taxon>
        <taxon>Rhabditida</taxon>
        <taxon>Rhabditina</taxon>
        <taxon>Rhabditomorpha</taxon>
        <taxon>Strongyloidea</taxon>
        <taxon>Strongylidae</taxon>
        <taxon>Cylicocyclus</taxon>
    </lineage>
</organism>
<comment type="caution">
    <text evidence="3">The sequence shown here is derived from an EMBL/GenBank/DDBJ whole genome shotgun (WGS) entry which is preliminary data.</text>
</comment>
<proteinExistence type="predicted"/>
<feature type="signal peptide" evidence="1">
    <location>
        <begin position="1"/>
        <end position="22"/>
    </location>
</feature>
<evidence type="ECO:0000256" key="1">
    <source>
        <dbReference type="SAM" id="SignalP"/>
    </source>
</evidence>
<feature type="chain" id="PRO_5041272533" description="C-type lectin domain-containing protein" evidence="1">
    <location>
        <begin position="23"/>
        <end position="200"/>
    </location>
</feature>
<evidence type="ECO:0000259" key="2">
    <source>
        <dbReference type="PROSITE" id="PS50041"/>
    </source>
</evidence>
<name>A0AA36M5T7_CYLNA</name>
<dbReference type="AlphaFoldDB" id="A0AA36M5T7"/>
<dbReference type="PROSITE" id="PS50041">
    <property type="entry name" value="C_TYPE_LECTIN_2"/>
    <property type="match status" value="1"/>
</dbReference>